<evidence type="ECO:0000313" key="2">
    <source>
        <dbReference type="EMBL" id="CAA9426633.1"/>
    </source>
</evidence>
<reference evidence="2" key="1">
    <citation type="submission" date="2020-02" db="EMBL/GenBank/DDBJ databases">
        <authorList>
            <person name="Meier V. D."/>
        </authorList>
    </citation>
    <scope>NUCLEOTIDE SEQUENCE</scope>
    <source>
        <strain evidence="2">AVDCRST_MAG22</strain>
    </source>
</reference>
<feature type="compositionally biased region" description="Basic and acidic residues" evidence="1">
    <location>
        <begin position="66"/>
        <end position="87"/>
    </location>
</feature>
<feature type="non-terminal residue" evidence="2">
    <location>
        <position position="1"/>
    </location>
</feature>
<proteinExistence type="predicted"/>
<protein>
    <submittedName>
        <fullName evidence="2">Uncharacterized protein</fullName>
    </submittedName>
</protein>
<accession>A0A6J4PVA4</accession>
<feature type="region of interest" description="Disordered" evidence="1">
    <location>
        <begin position="1"/>
        <end position="100"/>
    </location>
</feature>
<feature type="compositionally biased region" description="Basic and acidic residues" evidence="1">
    <location>
        <begin position="1"/>
        <end position="12"/>
    </location>
</feature>
<evidence type="ECO:0000256" key="1">
    <source>
        <dbReference type="SAM" id="MobiDB-lite"/>
    </source>
</evidence>
<gene>
    <name evidence="2" type="ORF">AVDCRST_MAG22-2955</name>
</gene>
<dbReference type="AlphaFoldDB" id="A0A6J4PVA4"/>
<sequence>GDTGCRVRDLVGHPRRRGGGRAAAGRLPAPPHPQLRPADRALRGEGAPGRCRYSGQHGERLGAGGDHLHGDGHPGDDALDRGADRRYRGGLRGPDRGGAM</sequence>
<name>A0A6J4PVA4_9ACTN</name>
<organism evidence="2">
    <name type="scientific">uncultured Rubrobacteraceae bacterium</name>
    <dbReference type="NCBI Taxonomy" id="349277"/>
    <lineage>
        <taxon>Bacteria</taxon>
        <taxon>Bacillati</taxon>
        <taxon>Actinomycetota</taxon>
        <taxon>Rubrobacteria</taxon>
        <taxon>Rubrobacterales</taxon>
        <taxon>Rubrobacteraceae</taxon>
        <taxon>environmental samples</taxon>
    </lineage>
</organism>
<dbReference type="EMBL" id="CADCUV010000137">
    <property type="protein sequence ID" value="CAA9426633.1"/>
    <property type="molecule type" value="Genomic_DNA"/>
</dbReference>
<feature type="non-terminal residue" evidence="2">
    <location>
        <position position="100"/>
    </location>
</feature>